<dbReference type="PANTHER" id="PTHR23201">
    <property type="entry name" value="EXTENSIN, PROLINE-RICH PROTEIN"/>
    <property type="match status" value="1"/>
</dbReference>
<dbReference type="InterPro" id="IPR003854">
    <property type="entry name" value="GASA"/>
</dbReference>
<keyword evidence="3" id="KW-1185">Reference proteome</keyword>
<sequence length="127" mass="13782">NLQAFQSVLHLVMSSMASLGVPAIRLILACLFMALLFQMYAEAAQVAGDKSFGLQTNGMYRRLLQTIDCEAACTGRCEKASRTKMCLRACGTCCARCNCVPPGTYGNKEVCPCYANMKTHGDKPKCP</sequence>
<feature type="non-terminal residue" evidence="2">
    <location>
        <position position="127"/>
    </location>
</feature>
<evidence type="ECO:0000313" key="2">
    <source>
        <dbReference type="EMBL" id="KAH9307617.1"/>
    </source>
</evidence>
<gene>
    <name evidence="2" type="ORF">KI387_035528</name>
</gene>
<comment type="similarity">
    <text evidence="1">Belongs to the GASA family.</text>
</comment>
<organism evidence="2 3">
    <name type="scientific">Taxus chinensis</name>
    <name type="common">Chinese yew</name>
    <name type="synonym">Taxus wallichiana var. chinensis</name>
    <dbReference type="NCBI Taxonomy" id="29808"/>
    <lineage>
        <taxon>Eukaryota</taxon>
        <taxon>Viridiplantae</taxon>
        <taxon>Streptophyta</taxon>
        <taxon>Embryophyta</taxon>
        <taxon>Tracheophyta</taxon>
        <taxon>Spermatophyta</taxon>
        <taxon>Pinopsida</taxon>
        <taxon>Pinidae</taxon>
        <taxon>Conifers II</taxon>
        <taxon>Cupressales</taxon>
        <taxon>Taxaceae</taxon>
        <taxon>Taxus</taxon>
    </lineage>
</organism>
<evidence type="ECO:0000256" key="1">
    <source>
        <dbReference type="ARBA" id="ARBA00010582"/>
    </source>
</evidence>
<proteinExistence type="inferred from homology"/>
<name>A0AA38FNZ9_TAXCH</name>
<dbReference type="EMBL" id="JAHRHJ020000007">
    <property type="protein sequence ID" value="KAH9307617.1"/>
    <property type="molecule type" value="Genomic_DNA"/>
</dbReference>
<dbReference type="Pfam" id="PF02704">
    <property type="entry name" value="GASA"/>
    <property type="match status" value="1"/>
</dbReference>
<comment type="caution">
    <text evidence="2">The sequence shown here is derived from an EMBL/GenBank/DDBJ whole genome shotgun (WGS) entry which is preliminary data.</text>
</comment>
<dbReference type="PANTHER" id="PTHR23201:SF12">
    <property type="entry name" value="OS05G0432200 PROTEIN"/>
    <property type="match status" value="1"/>
</dbReference>
<protein>
    <submittedName>
        <fullName evidence="2">Uncharacterized protein</fullName>
    </submittedName>
</protein>
<dbReference type="OMA" id="ICERACG"/>
<dbReference type="AlphaFoldDB" id="A0AA38FNZ9"/>
<reference evidence="2 3" key="1">
    <citation type="journal article" date="2021" name="Nat. Plants">
        <title>The Taxus genome provides insights into paclitaxel biosynthesis.</title>
        <authorList>
            <person name="Xiong X."/>
            <person name="Gou J."/>
            <person name="Liao Q."/>
            <person name="Li Y."/>
            <person name="Zhou Q."/>
            <person name="Bi G."/>
            <person name="Li C."/>
            <person name="Du R."/>
            <person name="Wang X."/>
            <person name="Sun T."/>
            <person name="Guo L."/>
            <person name="Liang H."/>
            <person name="Lu P."/>
            <person name="Wu Y."/>
            <person name="Zhang Z."/>
            <person name="Ro D.K."/>
            <person name="Shang Y."/>
            <person name="Huang S."/>
            <person name="Yan J."/>
        </authorList>
    </citation>
    <scope>NUCLEOTIDE SEQUENCE [LARGE SCALE GENOMIC DNA]</scope>
    <source>
        <strain evidence="2">Ta-2019</strain>
    </source>
</reference>
<accession>A0AA38FNZ9</accession>
<dbReference type="Proteomes" id="UP000824469">
    <property type="component" value="Unassembled WGS sequence"/>
</dbReference>
<evidence type="ECO:0000313" key="3">
    <source>
        <dbReference type="Proteomes" id="UP000824469"/>
    </source>
</evidence>